<evidence type="ECO:0000313" key="3">
    <source>
        <dbReference type="EMBL" id="SFN93090.1"/>
    </source>
</evidence>
<organism evidence="3 4">
    <name type="scientific">Mycetocola miduiensis</name>
    <dbReference type="NCBI Taxonomy" id="995034"/>
    <lineage>
        <taxon>Bacteria</taxon>
        <taxon>Bacillati</taxon>
        <taxon>Actinomycetota</taxon>
        <taxon>Actinomycetes</taxon>
        <taxon>Micrococcales</taxon>
        <taxon>Microbacteriaceae</taxon>
        <taxon>Mycetocola</taxon>
    </lineage>
</organism>
<dbReference type="AlphaFoldDB" id="A0A1I5D1H3"/>
<dbReference type="Gene3D" id="3.30.1490.300">
    <property type="match status" value="1"/>
</dbReference>
<dbReference type="RefSeq" id="WP_090712216.1">
    <property type="nucleotide sequence ID" value="NZ_FOVM01000008.1"/>
</dbReference>
<proteinExistence type="predicted"/>
<protein>
    <submittedName>
        <fullName evidence="3">Type IV pilus assembly protein PilM</fullName>
    </submittedName>
</protein>
<gene>
    <name evidence="3" type="ORF">SAMN05216219_2655</name>
</gene>
<feature type="domain" description="SHS2" evidence="2">
    <location>
        <begin position="5"/>
        <end position="173"/>
    </location>
</feature>
<dbReference type="SMART" id="SM00842">
    <property type="entry name" value="FtsA"/>
    <property type="match status" value="1"/>
</dbReference>
<evidence type="ECO:0000256" key="1">
    <source>
        <dbReference type="SAM" id="MobiDB-lite"/>
    </source>
</evidence>
<keyword evidence="4" id="KW-1185">Reference proteome</keyword>
<dbReference type="NCBIfam" id="TIGR01175">
    <property type="entry name" value="pilM"/>
    <property type="match status" value="1"/>
</dbReference>
<dbReference type="PANTHER" id="PTHR32432:SF3">
    <property type="entry name" value="ETHANOLAMINE UTILIZATION PROTEIN EUTJ"/>
    <property type="match status" value="1"/>
</dbReference>
<evidence type="ECO:0000259" key="2">
    <source>
        <dbReference type="SMART" id="SM00842"/>
    </source>
</evidence>
<dbReference type="InterPro" id="IPR050696">
    <property type="entry name" value="FtsA/MreB"/>
</dbReference>
<evidence type="ECO:0000313" key="4">
    <source>
        <dbReference type="Proteomes" id="UP000198867"/>
    </source>
</evidence>
<reference evidence="4" key="1">
    <citation type="submission" date="2016-10" db="EMBL/GenBank/DDBJ databases">
        <authorList>
            <person name="Varghese N."/>
            <person name="Submissions S."/>
        </authorList>
    </citation>
    <scope>NUCLEOTIDE SEQUENCE [LARGE SCALE GENOMIC DNA]</scope>
    <source>
        <strain evidence="4">CGMCC 1.11101</strain>
    </source>
</reference>
<dbReference type="SUPFAM" id="SSF53067">
    <property type="entry name" value="Actin-like ATPase domain"/>
    <property type="match status" value="2"/>
</dbReference>
<accession>A0A1I5D1H3</accession>
<dbReference type="Pfam" id="PF11104">
    <property type="entry name" value="PilM_2"/>
    <property type="match status" value="1"/>
</dbReference>
<dbReference type="EMBL" id="FOVM01000008">
    <property type="protein sequence ID" value="SFN93090.1"/>
    <property type="molecule type" value="Genomic_DNA"/>
</dbReference>
<sequence length="351" mass="37093">MTAHIVGLDIGETAVRGVEVRITPKSGASILRYHEVPLSEGAVRSGEVLEINTVAAALKRLWLDGKFKTKDVVIGMGNQKVLARDLTVPRMPLASIRESLPFHVQDLIQVPVADALLDFYPIAEVEGENGPAVSGLLIAAVKEAVMINLRAVREAGLSPVGVDLIGFALQRVLGKSTGETTALIDVGASTTNVVLAIDGVPRFIRIIPAGGEDITRALMSRLEIDRQQAEELKRSIGLAPAAAHPEHRIAVGVIEDTAGELLSSLRNTLKYFANTRQDGTAHRIALTGGAAQLPGFAQALGSITRVPITLMQPFGPQPEPASRKQAAPAPDDEPRRSRMAVALGLGLGAVA</sequence>
<dbReference type="STRING" id="995034.SAMN05216219_2655"/>
<dbReference type="Proteomes" id="UP000198867">
    <property type="component" value="Unassembled WGS sequence"/>
</dbReference>
<dbReference type="InterPro" id="IPR003494">
    <property type="entry name" value="SHS2_FtsA"/>
</dbReference>
<dbReference type="GO" id="GO:0051301">
    <property type="term" value="P:cell division"/>
    <property type="evidence" value="ECO:0007669"/>
    <property type="project" value="InterPro"/>
</dbReference>
<feature type="region of interest" description="Disordered" evidence="1">
    <location>
        <begin position="312"/>
        <end position="337"/>
    </location>
</feature>
<dbReference type="OrthoDB" id="1926201at2"/>
<name>A0A1I5D1H3_9MICO</name>
<dbReference type="CDD" id="cd24049">
    <property type="entry name" value="ASKHA_NBD_PilM"/>
    <property type="match status" value="1"/>
</dbReference>
<dbReference type="PANTHER" id="PTHR32432">
    <property type="entry name" value="CELL DIVISION PROTEIN FTSA-RELATED"/>
    <property type="match status" value="1"/>
</dbReference>
<dbReference type="PIRSF" id="PIRSF019169">
    <property type="entry name" value="PilM"/>
    <property type="match status" value="1"/>
</dbReference>
<dbReference type="InterPro" id="IPR005883">
    <property type="entry name" value="PilM"/>
</dbReference>
<dbReference type="Gene3D" id="3.30.420.40">
    <property type="match status" value="2"/>
</dbReference>
<dbReference type="InterPro" id="IPR043129">
    <property type="entry name" value="ATPase_NBD"/>
</dbReference>